<feature type="transmembrane region" description="Helical" evidence="1">
    <location>
        <begin position="6"/>
        <end position="22"/>
    </location>
</feature>
<dbReference type="Proteomes" id="UP000006352">
    <property type="component" value="Unassembled WGS sequence"/>
</dbReference>
<keyword evidence="1" id="KW-0472">Membrane</keyword>
<gene>
    <name evidence="2" type="ORF">FIBRA_02592</name>
</gene>
<dbReference type="InParanoid" id="J4G1Y5"/>
<dbReference type="RefSeq" id="XP_012179841.1">
    <property type="nucleotide sequence ID" value="XM_012324451.1"/>
</dbReference>
<keyword evidence="1" id="KW-0812">Transmembrane</keyword>
<reference evidence="2 3" key="1">
    <citation type="journal article" date="2012" name="Appl. Environ. Microbiol.">
        <title>Short-read sequencing for genomic analysis of the brown rot fungus Fibroporia radiculosa.</title>
        <authorList>
            <person name="Tang J.D."/>
            <person name="Perkins A.D."/>
            <person name="Sonstegard T.S."/>
            <person name="Schroeder S.G."/>
            <person name="Burgess S.C."/>
            <person name="Diehl S.V."/>
        </authorList>
    </citation>
    <scope>NUCLEOTIDE SEQUENCE [LARGE SCALE GENOMIC DNA]</scope>
    <source>
        <strain evidence="2 3">TFFH 294</strain>
    </source>
</reference>
<name>J4G1Y5_9APHY</name>
<dbReference type="HOGENOM" id="CLU_046025_5_2_1"/>
<sequence>MLMAVILYGIGTTQAYMYWWRYPNDTKLTRRTVIVIWLLETLHTAFCLDVIYNYTVLDYGQSVDEIVWSVGATILLAIMIAITVQSYFINRIWILSNHNTFITAVPLVFVVCELGATSEYKQTHPSLTPMIKFWSLVSRFLISSRNPGLKICMWQSNCKLDLEDLVMDSLLACYGTLGSLYSSVARATRQLTIFAVYANSFLATLNARQHWANGGRRGAEGEAISMNLTSIQSVEQARPKLTRIEIFQSVMTVTDNANPGQDQKSPIREAHIQRIDEDPDIKTRLSKLQPLTIG</sequence>
<accession>J4G1Y5</accession>
<dbReference type="STRING" id="599839.J4G1Y5"/>
<feature type="transmembrane region" description="Helical" evidence="1">
    <location>
        <begin position="66"/>
        <end position="89"/>
    </location>
</feature>
<keyword evidence="1" id="KW-1133">Transmembrane helix</keyword>
<proteinExistence type="predicted"/>
<dbReference type="OrthoDB" id="3270417at2759"/>
<evidence type="ECO:0000313" key="2">
    <source>
        <dbReference type="EMBL" id="CCM00558.1"/>
    </source>
</evidence>
<evidence type="ECO:0000313" key="3">
    <source>
        <dbReference type="Proteomes" id="UP000006352"/>
    </source>
</evidence>
<organism evidence="2 3">
    <name type="scientific">Fibroporia radiculosa</name>
    <dbReference type="NCBI Taxonomy" id="599839"/>
    <lineage>
        <taxon>Eukaryota</taxon>
        <taxon>Fungi</taxon>
        <taxon>Dikarya</taxon>
        <taxon>Basidiomycota</taxon>
        <taxon>Agaricomycotina</taxon>
        <taxon>Agaricomycetes</taxon>
        <taxon>Polyporales</taxon>
        <taxon>Fibroporiaceae</taxon>
        <taxon>Fibroporia</taxon>
    </lineage>
</organism>
<dbReference type="AlphaFoldDB" id="J4G1Y5"/>
<dbReference type="GeneID" id="24095469"/>
<keyword evidence="3" id="KW-1185">Reference proteome</keyword>
<dbReference type="PANTHER" id="PTHR40465">
    <property type="entry name" value="CHROMOSOME 1, WHOLE GENOME SHOTGUN SEQUENCE"/>
    <property type="match status" value="1"/>
</dbReference>
<dbReference type="PANTHER" id="PTHR40465:SF1">
    <property type="entry name" value="DUF6534 DOMAIN-CONTAINING PROTEIN"/>
    <property type="match status" value="1"/>
</dbReference>
<dbReference type="EMBL" id="HE796989">
    <property type="protein sequence ID" value="CCM00558.1"/>
    <property type="molecule type" value="Genomic_DNA"/>
</dbReference>
<protein>
    <submittedName>
        <fullName evidence="2">Uncharacterized protein</fullName>
    </submittedName>
</protein>
<evidence type="ECO:0000256" key="1">
    <source>
        <dbReference type="SAM" id="Phobius"/>
    </source>
</evidence>
<feature type="transmembrane region" description="Helical" evidence="1">
    <location>
        <begin position="34"/>
        <end position="54"/>
    </location>
</feature>